<evidence type="ECO:0000256" key="1">
    <source>
        <dbReference type="SAM" id="MobiDB-lite"/>
    </source>
</evidence>
<dbReference type="AlphaFoldDB" id="A0A553HQY9"/>
<sequence length="172" mass="19276">MIPASCKHNHNRPPQDSVGESAQSRITQIPRPLCYFEDDCATLSRHNVEEMPWVLHVSILDHDIAMLENIRDHCVLPDADVVLYPHALGVSGSHLRVVHRHYRANWIEAGDPRLRVAKVEYLALDDNRSSMEKKRTHAINHNQITSAGRVLAEGVLSAILVCAGAEVQGRRT</sequence>
<dbReference type="EMBL" id="VFLP01000056">
    <property type="protein sequence ID" value="TRX90374.1"/>
    <property type="molecule type" value="Genomic_DNA"/>
</dbReference>
<evidence type="ECO:0000313" key="3">
    <source>
        <dbReference type="Proteomes" id="UP000319160"/>
    </source>
</evidence>
<feature type="region of interest" description="Disordered" evidence="1">
    <location>
        <begin position="1"/>
        <end position="23"/>
    </location>
</feature>
<dbReference type="Proteomes" id="UP000319160">
    <property type="component" value="Unassembled WGS sequence"/>
</dbReference>
<evidence type="ECO:0000313" key="2">
    <source>
        <dbReference type="EMBL" id="TRX90374.1"/>
    </source>
</evidence>
<feature type="compositionally biased region" description="Polar residues" evidence="1">
    <location>
        <begin position="12"/>
        <end position="23"/>
    </location>
</feature>
<accession>A0A553HQY9</accession>
<name>A0A553HQY9_9PEZI</name>
<proteinExistence type="predicted"/>
<comment type="caution">
    <text evidence="2">The sequence shown here is derived from an EMBL/GenBank/DDBJ whole genome shotgun (WGS) entry which is preliminary data.</text>
</comment>
<keyword evidence="3" id="KW-1185">Reference proteome</keyword>
<gene>
    <name evidence="2" type="ORF">FHL15_008739</name>
</gene>
<organism evidence="2 3">
    <name type="scientific">Xylaria flabelliformis</name>
    <dbReference type="NCBI Taxonomy" id="2512241"/>
    <lineage>
        <taxon>Eukaryota</taxon>
        <taxon>Fungi</taxon>
        <taxon>Dikarya</taxon>
        <taxon>Ascomycota</taxon>
        <taxon>Pezizomycotina</taxon>
        <taxon>Sordariomycetes</taxon>
        <taxon>Xylariomycetidae</taxon>
        <taxon>Xylariales</taxon>
        <taxon>Xylariaceae</taxon>
        <taxon>Xylaria</taxon>
    </lineage>
</organism>
<protein>
    <submittedName>
        <fullName evidence="2">Uncharacterized protein</fullName>
    </submittedName>
</protein>
<reference evidence="3" key="1">
    <citation type="submission" date="2019-06" db="EMBL/GenBank/DDBJ databases">
        <title>Draft genome sequence of the griseofulvin-producing fungus Xylaria cubensis strain G536.</title>
        <authorList>
            <person name="Mead M.E."/>
            <person name="Raja H.A."/>
            <person name="Steenwyk J.L."/>
            <person name="Knowles S.L."/>
            <person name="Oberlies N.H."/>
            <person name="Rokas A."/>
        </authorList>
    </citation>
    <scope>NUCLEOTIDE SEQUENCE [LARGE SCALE GENOMIC DNA]</scope>
    <source>
        <strain evidence="3">G536</strain>
    </source>
</reference>